<keyword evidence="10" id="KW-0418">Kinase</keyword>
<name>A0A1N6ZRY5_9RHOO</name>
<keyword evidence="12 16" id="KW-1133">Transmembrane helix</keyword>
<proteinExistence type="predicted"/>
<protein>
    <recommendedName>
        <fullName evidence="3">histidine kinase</fullName>
        <ecNumber evidence="3">2.7.13.3</ecNumber>
    </recommendedName>
</protein>
<evidence type="ECO:0000256" key="16">
    <source>
        <dbReference type="SAM" id="Phobius"/>
    </source>
</evidence>
<keyword evidence="5" id="KW-0488">Methylation</keyword>
<evidence type="ECO:0000256" key="12">
    <source>
        <dbReference type="ARBA" id="ARBA00022989"/>
    </source>
</evidence>
<gene>
    <name evidence="21" type="ORF">SAMN05421829_112118</name>
</gene>
<dbReference type="PROSITE" id="PS51257">
    <property type="entry name" value="PROKAR_LIPOPROTEIN"/>
    <property type="match status" value="1"/>
</dbReference>
<dbReference type="OrthoDB" id="8559580at2"/>
<feature type="domain" description="HAMP" evidence="20">
    <location>
        <begin position="213"/>
        <end position="266"/>
    </location>
</feature>
<dbReference type="STRING" id="34027.SAMN05421829_112118"/>
<dbReference type="PROSITE" id="PS50112">
    <property type="entry name" value="PAS"/>
    <property type="match status" value="1"/>
</dbReference>
<keyword evidence="4" id="KW-1003">Cell membrane</keyword>
<keyword evidence="11" id="KW-0067">ATP-binding</keyword>
<dbReference type="SMART" id="SM00091">
    <property type="entry name" value="PAS"/>
    <property type="match status" value="1"/>
</dbReference>
<dbReference type="PANTHER" id="PTHR43065:SF50">
    <property type="entry name" value="HISTIDINE KINASE"/>
    <property type="match status" value="1"/>
</dbReference>
<keyword evidence="6" id="KW-0597">Phosphoprotein</keyword>
<dbReference type="Gene3D" id="1.10.287.130">
    <property type="match status" value="1"/>
</dbReference>
<evidence type="ECO:0000313" key="21">
    <source>
        <dbReference type="EMBL" id="SIR29535.1"/>
    </source>
</evidence>
<dbReference type="InterPro" id="IPR036890">
    <property type="entry name" value="HATPase_C_sf"/>
</dbReference>
<dbReference type="SUPFAM" id="SSF55785">
    <property type="entry name" value="PYP-like sensor domain (PAS domain)"/>
    <property type="match status" value="1"/>
</dbReference>
<evidence type="ECO:0000256" key="8">
    <source>
        <dbReference type="ARBA" id="ARBA00022692"/>
    </source>
</evidence>
<evidence type="ECO:0000313" key="22">
    <source>
        <dbReference type="Proteomes" id="UP000186819"/>
    </source>
</evidence>
<evidence type="ECO:0000259" key="20">
    <source>
        <dbReference type="PROSITE" id="PS50885"/>
    </source>
</evidence>
<evidence type="ECO:0000256" key="7">
    <source>
        <dbReference type="ARBA" id="ARBA00022679"/>
    </source>
</evidence>
<evidence type="ECO:0000256" key="11">
    <source>
        <dbReference type="ARBA" id="ARBA00022840"/>
    </source>
</evidence>
<dbReference type="InterPro" id="IPR003660">
    <property type="entry name" value="HAMP_dom"/>
</dbReference>
<evidence type="ECO:0000259" key="17">
    <source>
        <dbReference type="PROSITE" id="PS50109"/>
    </source>
</evidence>
<feature type="transmembrane region" description="Helical" evidence="16">
    <location>
        <begin position="191"/>
        <end position="212"/>
    </location>
</feature>
<dbReference type="Gene3D" id="3.30.450.20">
    <property type="entry name" value="PAS domain"/>
    <property type="match status" value="1"/>
</dbReference>
<dbReference type="SUPFAM" id="SSF47384">
    <property type="entry name" value="Homodimeric domain of signal transducing histidine kinase"/>
    <property type="match status" value="1"/>
</dbReference>
<evidence type="ECO:0000256" key="2">
    <source>
        <dbReference type="ARBA" id="ARBA00004236"/>
    </source>
</evidence>
<dbReference type="InterPro" id="IPR003661">
    <property type="entry name" value="HisK_dim/P_dom"/>
</dbReference>
<keyword evidence="13" id="KW-0902">Two-component regulatory system</keyword>
<keyword evidence="7" id="KW-0808">Transferase</keyword>
<dbReference type="InterPro" id="IPR013767">
    <property type="entry name" value="PAS_fold"/>
</dbReference>
<dbReference type="InterPro" id="IPR036097">
    <property type="entry name" value="HisK_dim/P_sf"/>
</dbReference>
<dbReference type="RefSeq" id="WP_076603398.1">
    <property type="nucleotide sequence ID" value="NZ_FTMD01000012.1"/>
</dbReference>
<evidence type="ECO:0000256" key="1">
    <source>
        <dbReference type="ARBA" id="ARBA00000085"/>
    </source>
</evidence>
<dbReference type="SMART" id="SM00304">
    <property type="entry name" value="HAMP"/>
    <property type="match status" value="1"/>
</dbReference>
<keyword evidence="9" id="KW-0547">Nucleotide-binding</keyword>
<feature type="domain" description="Histidine kinase" evidence="17">
    <location>
        <begin position="435"/>
        <end position="679"/>
    </location>
</feature>
<dbReference type="InterPro" id="IPR004358">
    <property type="entry name" value="Sig_transdc_His_kin-like_C"/>
</dbReference>
<dbReference type="PROSITE" id="PS50109">
    <property type="entry name" value="HIS_KIN"/>
    <property type="match status" value="1"/>
</dbReference>
<feature type="domain" description="PAS" evidence="18">
    <location>
        <begin position="271"/>
        <end position="315"/>
    </location>
</feature>
<dbReference type="Gene3D" id="3.30.565.10">
    <property type="entry name" value="Histidine kinase-like ATPase, C-terminal domain"/>
    <property type="match status" value="1"/>
</dbReference>
<dbReference type="PRINTS" id="PR00344">
    <property type="entry name" value="BCTRLSENSOR"/>
</dbReference>
<dbReference type="SMART" id="SM00086">
    <property type="entry name" value="PAC"/>
    <property type="match status" value="1"/>
</dbReference>
<dbReference type="Proteomes" id="UP000186819">
    <property type="component" value="Unassembled WGS sequence"/>
</dbReference>
<dbReference type="AlphaFoldDB" id="A0A1N6ZRY5"/>
<evidence type="ECO:0000256" key="3">
    <source>
        <dbReference type="ARBA" id="ARBA00012438"/>
    </source>
</evidence>
<feature type="domain" description="PAC" evidence="19">
    <location>
        <begin position="350"/>
        <end position="401"/>
    </location>
</feature>
<dbReference type="InterPro" id="IPR000700">
    <property type="entry name" value="PAS-assoc_C"/>
</dbReference>
<evidence type="ECO:0000259" key="18">
    <source>
        <dbReference type="PROSITE" id="PS50112"/>
    </source>
</evidence>
<dbReference type="InterPro" id="IPR005467">
    <property type="entry name" value="His_kinase_dom"/>
</dbReference>
<dbReference type="Gene3D" id="6.10.340.10">
    <property type="match status" value="1"/>
</dbReference>
<dbReference type="InterPro" id="IPR001610">
    <property type="entry name" value="PAC"/>
</dbReference>
<dbReference type="EMBL" id="FTMD01000012">
    <property type="protein sequence ID" value="SIR29535.1"/>
    <property type="molecule type" value="Genomic_DNA"/>
</dbReference>
<keyword evidence="14 16" id="KW-0472">Membrane</keyword>
<dbReference type="NCBIfam" id="TIGR00229">
    <property type="entry name" value="sensory_box"/>
    <property type="match status" value="1"/>
</dbReference>
<dbReference type="GO" id="GO:0000155">
    <property type="term" value="F:phosphorelay sensor kinase activity"/>
    <property type="evidence" value="ECO:0007669"/>
    <property type="project" value="InterPro"/>
</dbReference>
<dbReference type="Pfam" id="PF02203">
    <property type="entry name" value="TarH"/>
    <property type="match status" value="1"/>
</dbReference>
<dbReference type="GO" id="GO:0005524">
    <property type="term" value="F:ATP binding"/>
    <property type="evidence" value="ECO:0007669"/>
    <property type="project" value="UniProtKB-KW"/>
</dbReference>
<evidence type="ECO:0000256" key="10">
    <source>
        <dbReference type="ARBA" id="ARBA00022777"/>
    </source>
</evidence>
<dbReference type="CDD" id="cd00130">
    <property type="entry name" value="PAS"/>
    <property type="match status" value="1"/>
</dbReference>
<sequence length="685" mass="75687">MSRGLSIRRYLALHVLLTGCVMLALSLVFVFSQQHTDRAERRIFEQELAPATALREVERRLLSVHAHLQGVLLGTASPASVRELLTTEGAQIRSGWETFVREHRNWLHDADEAQQIANFENTLAALWQFFERAVAATRADDRDELARLLRNDWTTLQPMLSGKLRELATIQEHHIGQARQELIISRHHSTILVGSLLAAGVLLLGGFAIGLLRYVMRRIAMIENALDQVAAGTGDVAIPHRPGETEMARIADAIRRTAAHLGESHESITVLMRRQQTILESLAEGLYGVDTDGHIMFINPAALAMLGYAEHEVLGLSSHALFHHHHADGRPYALADCPIAASRHTGRIGRRVGEVFFRKDGSSFPVEFTSGPMRDADEPPGCVVVFRDITERLEQDRLLRDTIAELQETNTRLGAAQGQLLQAEKLAGLGQLAAGVAHEINNPIAFIQSDIGAFEKYLRDIFTLIDGYEALIHRQSDTGLRGAATRLHDDADLDFMRDDLHTLIAESRDGLRRIARIVADLKDFSRVDDDQELAEADLVQGLESTLNVMHATIAEKADVVRDYAPLPAVRCQAGQIHQVFVNLLLNAMHAIADRGMITVSARQHGDEVCIEIRDTGRGMEAHERQRMFDPFFTTKPVGQGTGLGLSVSYSIVHRHDGRFEVDSAPGRGTAVRVWLPVKGPAGVGA</sequence>
<dbReference type="InterPro" id="IPR003122">
    <property type="entry name" value="Tar_rcpt_lig-bd"/>
</dbReference>
<organism evidence="21 22">
    <name type="scientific">Aromatoleum tolulyticum</name>
    <dbReference type="NCBI Taxonomy" id="34027"/>
    <lineage>
        <taxon>Bacteria</taxon>
        <taxon>Pseudomonadati</taxon>
        <taxon>Pseudomonadota</taxon>
        <taxon>Betaproteobacteria</taxon>
        <taxon>Rhodocyclales</taxon>
        <taxon>Rhodocyclaceae</taxon>
        <taxon>Aromatoleum</taxon>
    </lineage>
</organism>
<dbReference type="PROSITE" id="PS50113">
    <property type="entry name" value="PAC"/>
    <property type="match status" value="1"/>
</dbReference>
<evidence type="ECO:0000259" key="19">
    <source>
        <dbReference type="PROSITE" id="PS50113"/>
    </source>
</evidence>
<feature type="transmembrane region" description="Helical" evidence="16">
    <location>
        <begin position="12"/>
        <end position="32"/>
    </location>
</feature>
<dbReference type="SMART" id="SM00387">
    <property type="entry name" value="HATPase_c"/>
    <property type="match status" value="1"/>
</dbReference>
<dbReference type="SUPFAM" id="SSF55874">
    <property type="entry name" value="ATPase domain of HSP90 chaperone/DNA topoisomerase II/histidine kinase"/>
    <property type="match status" value="1"/>
</dbReference>
<dbReference type="InterPro" id="IPR003594">
    <property type="entry name" value="HATPase_dom"/>
</dbReference>
<evidence type="ECO:0000256" key="9">
    <source>
        <dbReference type="ARBA" id="ARBA00022741"/>
    </source>
</evidence>
<dbReference type="GO" id="GO:0005886">
    <property type="term" value="C:plasma membrane"/>
    <property type="evidence" value="ECO:0007669"/>
    <property type="project" value="UniProtKB-SubCell"/>
</dbReference>
<dbReference type="GO" id="GO:0006935">
    <property type="term" value="P:chemotaxis"/>
    <property type="evidence" value="ECO:0007669"/>
    <property type="project" value="InterPro"/>
</dbReference>
<dbReference type="CDD" id="cd00082">
    <property type="entry name" value="HisKA"/>
    <property type="match status" value="1"/>
</dbReference>
<evidence type="ECO:0000256" key="14">
    <source>
        <dbReference type="ARBA" id="ARBA00023136"/>
    </source>
</evidence>
<dbReference type="PROSITE" id="PS50885">
    <property type="entry name" value="HAMP"/>
    <property type="match status" value="1"/>
</dbReference>
<evidence type="ECO:0000256" key="15">
    <source>
        <dbReference type="ARBA" id="ARBA00023224"/>
    </source>
</evidence>
<keyword evidence="22" id="KW-1185">Reference proteome</keyword>
<comment type="catalytic activity">
    <reaction evidence="1">
        <text>ATP + protein L-histidine = ADP + protein N-phospho-L-histidine.</text>
        <dbReference type="EC" id="2.7.13.3"/>
    </reaction>
</comment>
<comment type="subcellular location">
    <subcellularLocation>
        <location evidence="2">Cell membrane</location>
    </subcellularLocation>
</comment>
<dbReference type="GO" id="GO:0006355">
    <property type="term" value="P:regulation of DNA-templated transcription"/>
    <property type="evidence" value="ECO:0007669"/>
    <property type="project" value="InterPro"/>
</dbReference>
<dbReference type="EC" id="2.7.13.3" evidence="3"/>
<evidence type="ECO:0000256" key="4">
    <source>
        <dbReference type="ARBA" id="ARBA00022475"/>
    </source>
</evidence>
<dbReference type="InterPro" id="IPR035965">
    <property type="entry name" value="PAS-like_dom_sf"/>
</dbReference>
<evidence type="ECO:0000256" key="6">
    <source>
        <dbReference type="ARBA" id="ARBA00022553"/>
    </source>
</evidence>
<keyword evidence="15" id="KW-0807">Transducer</keyword>
<dbReference type="InterPro" id="IPR000014">
    <property type="entry name" value="PAS"/>
</dbReference>
<reference evidence="22" key="1">
    <citation type="submission" date="2017-01" db="EMBL/GenBank/DDBJ databases">
        <authorList>
            <person name="Varghese N."/>
            <person name="Submissions S."/>
        </authorList>
    </citation>
    <scope>NUCLEOTIDE SEQUENCE [LARGE SCALE GENOMIC DNA]</scope>
    <source>
        <strain evidence="22">ATCC 51758</strain>
    </source>
</reference>
<dbReference type="PANTHER" id="PTHR43065">
    <property type="entry name" value="SENSOR HISTIDINE KINASE"/>
    <property type="match status" value="1"/>
</dbReference>
<keyword evidence="8 16" id="KW-0812">Transmembrane</keyword>
<evidence type="ECO:0000256" key="13">
    <source>
        <dbReference type="ARBA" id="ARBA00023012"/>
    </source>
</evidence>
<accession>A0A1N6ZRY5</accession>
<dbReference type="Pfam" id="PF02518">
    <property type="entry name" value="HATPase_c"/>
    <property type="match status" value="1"/>
</dbReference>
<dbReference type="Pfam" id="PF00989">
    <property type="entry name" value="PAS"/>
    <property type="match status" value="1"/>
</dbReference>
<evidence type="ECO:0000256" key="5">
    <source>
        <dbReference type="ARBA" id="ARBA00022481"/>
    </source>
</evidence>